<dbReference type="AlphaFoldDB" id="A0A3B4A1U7"/>
<feature type="region of interest" description="Disordered" evidence="1">
    <location>
        <begin position="45"/>
        <end position="85"/>
    </location>
</feature>
<evidence type="ECO:0000313" key="3">
    <source>
        <dbReference type="Proteomes" id="UP000261520"/>
    </source>
</evidence>
<evidence type="ECO:0000313" key="2">
    <source>
        <dbReference type="Ensembl" id="ENSPMGP00000010745.1"/>
    </source>
</evidence>
<accession>A0A3B4A1U7</accession>
<dbReference type="Proteomes" id="UP000261520">
    <property type="component" value="Unplaced"/>
</dbReference>
<sequence>MTSRFGKTYSRKGGDGASKFDEVLSTKRGTLSTKWGDTKYKAKVGSKRGLGPKNDACPEVFKRPRAGGDEDPFGFDSDEESKPVSSRTDLCRDAHCFFSELNGTWSCVFLFHSHMFNSQNLFILAEFFSQTENALFHLVMSSCDNAGSAPPRF</sequence>
<evidence type="ECO:0000256" key="1">
    <source>
        <dbReference type="SAM" id="MobiDB-lite"/>
    </source>
</evidence>
<reference evidence="2" key="2">
    <citation type="submission" date="2025-09" db="UniProtKB">
        <authorList>
            <consortium name="Ensembl"/>
        </authorList>
    </citation>
    <scope>IDENTIFICATION</scope>
</reference>
<name>A0A3B4A1U7_9GOBI</name>
<dbReference type="STRING" id="409849.ENSPMGP00000010745"/>
<proteinExistence type="predicted"/>
<dbReference type="Ensembl" id="ENSPMGT00000011454.1">
    <property type="protein sequence ID" value="ENSPMGP00000010745.1"/>
    <property type="gene ID" value="ENSPMGG00000008904.1"/>
</dbReference>
<reference evidence="2" key="1">
    <citation type="submission" date="2025-08" db="UniProtKB">
        <authorList>
            <consortium name="Ensembl"/>
        </authorList>
    </citation>
    <scope>IDENTIFICATION</scope>
</reference>
<keyword evidence="3" id="KW-1185">Reference proteome</keyword>
<organism evidence="2 3">
    <name type="scientific">Periophthalmus magnuspinnatus</name>
    <dbReference type="NCBI Taxonomy" id="409849"/>
    <lineage>
        <taxon>Eukaryota</taxon>
        <taxon>Metazoa</taxon>
        <taxon>Chordata</taxon>
        <taxon>Craniata</taxon>
        <taxon>Vertebrata</taxon>
        <taxon>Euteleostomi</taxon>
        <taxon>Actinopterygii</taxon>
        <taxon>Neopterygii</taxon>
        <taxon>Teleostei</taxon>
        <taxon>Neoteleostei</taxon>
        <taxon>Acanthomorphata</taxon>
        <taxon>Gobiaria</taxon>
        <taxon>Gobiiformes</taxon>
        <taxon>Gobioidei</taxon>
        <taxon>Gobiidae</taxon>
        <taxon>Oxudercinae</taxon>
        <taxon>Periophthalmus</taxon>
    </lineage>
</organism>
<evidence type="ECO:0008006" key="4">
    <source>
        <dbReference type="Google" id="ProtNLM"/>
    </source>
</evidence>
<protein>
    <recommendedName>
        <fullName evidence="4">WAPL cohesin release factor b</fullName>
    </recommendedName>
</protein>
<feature type="compositionally biased region" description="Acidic residues" evidence="1">
    <location>
        <begin position="69"/>
        <end position="79"/>
    </location>
</feature>